<feature type="compositionally biased region" description="Low complexity" evidence="2">
    <location>
        <begin position="752"/>
        <end position="765"/>
    </location>
</feature>
<name>Q7RZ13_NEUCR</name>
<evidence type="ECO:0000256" key="1">
    <source>
        <dbReference type="SAM" id="Coils"/>
    </source>
</evidence>
<dbReference type="AlphaFoldDB" id="Q7RZ13"/>
<dbReference type="OrthoDB" id="4576515at2759"/>
<organism evidence="3 4">
    <name type="scientific">Neurospora crassa (strain ATCC 24698 / 74-OR23-1A / CBS 708.71 / DSM 1257 / FGSC 987)</name>
    <dbReference type="NCBI Taxonomy" id="367110"/>
    <lineage>
        <taxon>Eukaryota</taxon>
        <taxon>Fungi</taxon>
        <taxon>Dikarya</taxon>
        <taxon>Ascomycota</taxon>
        <taxon>Pezizomycotina</taxon>
        <taxon>Sordariomycetes</taxon>
        <taxon>Sordariomycetidae</taxon>
        <taxon>Sordariales</taxon>
        <taxon>Sordariaceae</taxon>
        <taxon>Neurospora</taxon>
    </lineage>
</organism>
<accession>Q7RZ13</accession>
<feature type="region of interest" description="Disordered" evidence="2">
    <location>
        <begin position="77"/>
        <end position="181"/>
    </location>
</feature>
<dbReference type="InParanoid" id="Q7RZ13"/>
<feature type="compositionally biased region" description="Low complexity" evidence="2">
    <location>
        <begin position="50"/>
        <end position="63"/>
    </location>
</feature>
<proteinExistence type="predicted"/>
<gene>
    <name evidence="3" type="ORF">NCU07191</name>
</gene>
<feature type="region of interest" description="Disordered" evidence="2">
    <location>
        <begin position="1"/>
        <end position="63"/>
    </location>
</feature>
<feature type="region of interest" description="Disordered" evidence="2">
    <location>
        <begin position="621"/>
        <end position="650"/>
    </location>
</feature>
<dbReference type="Proteomes" id="UP000001805">
    <property type="component" value="Chromosome 2, Linkage Group V"/>
</dbReference>
<reference evidence="3 4" key="1">
    <citation type="journal article" date="2003" name="Nature">
        <title>The genome sequence of the filamentous fungus Neurospora crassa.</title>
        <authorList>
            <person name="Galagan J.E."/>
            <person name="Calvo S.E."/>
            <person name="Borkovich K.A."/>
            <person name="Selker E.U."/>
            <person name="Read N.D."/>
            <person name="Jaffe D."/>
            <person name="FitzHugh W."/>
            <person name="Ma L.J."/>
            <person name="Smirnov S."/>
            <person name="Purcell S."/>
            <person name="Rehman B."/>
            <person name="Elkins T."/>
            <person name="Engels R."/>
            <person name="Wang S."/>
            <person name="Nielsen C.B."/>
            <person name="Butler J."/>
            <person name="Endrizzi M."/>
            <person name="Qui D."/>
            <person name="Ianakiev P."/>
            <person name="Bell-Pedersen D."/>
            <person name="Nelson M.A."/>
            <person name="Werner-Washburne M."/>
            <person name="Selitrennikoff C.P."/>
            <person name="Kinsey J.A."/>
            <person name="Braun E.L."/>
            <person name="Zelter A."/>
            <person name="Schulte U."/>
            <person name="Kothe G.O."/>
            <person name="Jedd G."/>
            <person name="Mewes W."/>
            <person name="Staben C."/>
            <person name="Marcotte E."/>
            <person name="Greenberg D."/>
            <person name="Roy A."/>
            <person name="Foley K."/>
            <person name="Naylor J."/>
            <person name="Stange-Thomann N."/>
            <person name="Barrett R."/>
            <person name="Gnerre S."/>
            <person name="Kamal M."/>
            <person name="Kamvysselis M."/>
            <person name="Mauceli E."/>
            <person name="Bielke C."/>
            <person name="Rudd S."/>
            <person name="Frishman D."/>
            <person name="Krystofova S."/>
            <person name="Rasmussen C."/>
            <person name="Metzenberg R.L."/>
            <person name="Perkins D.D."/>
            <person name="Kroken S."/>
            <person name="Cogoni C."/>
            <person name="Macino G."/>
            <person name="Catcheside D."/>
            <person name="Li W."/>
            <person name="Pratt R.J."/>
            <person name="Osmani S.A."/>
            <person name="DeSouza C.P."/>
            <person name="Glass L."/>
            <person name="Orbach M.J."/>
            <person name="Berglund J.A."/>
            <person name="Voelker R."/>
            <person name="Yarden O."/>
            <person name="Plamann M."/>
            <person name="Seiler S."/>
            <person name="Dunlap J."/>
            <person name="Radford A."/>
            <person name="Aramayo R."/>
            <person name="Natvig D.O."/>
            <person name="Alex L.A."/>
            <person name="Mannhaupt G."/>
            <person name="Ebbole D.J."/>
            <person name="Freitag M."/>
            <person name="Paulsen I."/>
            <person name="Sachs M.S."/>
            <person name="Lander E.S."/>
            <person name="Nusbaum C."/>
            <person name="Birren B."/>
        </authorList>
    </citation>
    <scope>NUCLEOTIDE SEQUENCE [LARGE SCALE GENOMIC DNA]</scope>
    <source>
        <strain evidence="4">ATCC 24698 / 74-OR23-1A / CBS 708.71 / DSM 1257 / FGSC 987</strain>
    </source>
</reference>
<feature type="region of interest" description="Disordered" evidence="2">
    <location>
        <begin position="706"/>
        <end position="766"/>
    </location>
</feature>
<feature type="compositionally biased region" description="Basic and acidic residues" evidence="2">
    <location>
        <begin position="637"/>
        <end position="650"/>
    </location>
</feature>
<feature type="compositionally biased region" description="Basic and acidic residues" evidence="2">
    <location>
        <begin position="128"/>
        <end position="142"/>
    </location>
</feature>
<feature type="coiled-coil region" evidence="1">
    <location>
        <begin position="236"/>
        <end position="292"/>
    </location>
</feature>
<dbReference type="VEuPathDB" id="FungiDB:NCU07191"/>
<dbReference type="SMR" id="Q7RZ13"/>
<dbReference type="EMBL" id="CM002240">
    <property type="protein sequence ID" value="EAA28180.1"/>
    <property type="molecule type" value="Genomic_DNA"/>
</dbReference>
<dbReference type="GeneID" id="3873559"/>
<dbReference type="STRING" id="367110.Q7RZ13"/>
<dbReference type="KEGG" id="ncr:NCU07191"/>
<dbReference type="RefSeq" id="XP_957416.1">
    <property type="nucleotide sequence ID" value="XM_952323.2"/>
</dbReference>
<sequence>MSSGKGSPETLATKTFSSPGKSSTVTFTSTTLEERNERNGRIAALRRDSGSSSSKGSAHGLSSIDARLGLPISTKFLAPAEDVPDTPSSTIVEFGDTDRNQLPSAAELADNVFRTQHRVRKSRSQSRTRPEHGSIRDLKQERSASAQANRAGTPTGSTRERSESGSKGASPGLRGLPTDRNPAAERELAKTRVNMYLTQHQQQQSQEQIIQSPIQQQPSDPDKELLLENRGLYQRVAALQRTERDLLAENQELLRQFNQLKQHHDVRRKQWRDQLRQREREYEARIHELEDHMLQLAIANPTRAAPIQTDKEIIHWFAEQEHARRVWTQDYAHRDANRLCEGLHPVQLAELCEGVKEFVKLKEDKTLPEELPTNSSETTQLLLQGMLADFISTEILASPFWVFTAISAGTLESPSVPHPSTVPIATSFRMDLSLFNDIAPMRPIYAPTPGSPHFPPPLITAMLPQALGNAASGLGLPTKTEMENLYHMLLSAQKQYADVTVHDWRAQLMRLLAESGMSLKDPLDAAKNESRRILIESRLNYARKLKEKFLGGPARYLLGEQDAAGIEKLERRLHDLIDETLRFSCRIWSRPTPVRLHDLGDLKNQKFSASHPYMRLCHVQAPRGMEEVQQPRTNGSSEREKSPPGYHDGRPVIMVLSPAIESIVDSSKDNKKAAPAMDETPRVWVRARVLVSSPARAAAMKSLGPVKIASPPQPVRHNSAPTTATTTTLDKSGSGSPAGVGTLPATQFSRMHTSPPHSSSSSLSTVDTANDSFTTVGPLKATPKQVSMPFASQQVVSPFLRQSVSPSKMFGENGNQEGMMGSMDLPIA</sequence>
<evidence type="ECO:0000256" key="2">
    <source>
        <dbReference type="SAM" id="MobiDB-lite"/>
    </source>
</evidence>
<feature type="compositionally biased region" description="Basic residues" evidence="2">
    <location>
        <begin position="115"/>
        <end position="126"/>
    </location>
</feature>
<keyword evidence="4" id="KW-1185">Reference proteome</keyword>
<keyword evidence="1" id="KW-0175">Coiled coil</keyword>
<feature type="compositionally biased region" description="Polar residues" evidence="2">
    <location>
        <begin position="143"/>
        <end position="157"/>
    </location>
</feature>
<evidence type="ECO:0000313" key="3">
    <source>
        <dbReference type="EMBL" id="EAA28180.1"/>
    </source>
</evidence>
<dbReference type="PaxDb" id="5141-EFNCRP00000007262"/>
<dbReference type="HOGENOM" id="CLU_017974_0_0_1"/>
<feature type="compositionally biased region" description="Basic and acidic residues" evidence="2">
    <location>
        <begin position="32"/>
        <end position="49"/>
    </location>
</feature>
<feature type="compositionally biased region" description="Polar residues" evidence="2">
    <location>
        <begin position="1"/>
        <end position="31"/>
    </location>
</feature>
<evidence type="ECO:0000313" key="4">
    <source>
        <dbReference type="Proteomes" id="UP000001805"/>
    </source>
</evidence>
<protein>
    <submittedName>
        <fullName evidence="3">Uncharacterized protein</fullName>
    </submittedName>
</protein>
<dbReference type="OMA" id="HELEDHM"/>